<dbReference type="RefSeq" id="WP_307404424.1">
    <property type="nucleotide sequence ID" value="NZ_JAUSUR010000001.1"/>
</dbReference>
<sequence>MKVVYASRTGNIELFLDKLDLENLEKIESGDEKVNEDFVVVTYTDGYGEVPYEVDAFLTNNKDHLKGVISSGDRSHGEEVFAKAGDVVAETYGVPCMYKFENDGDDEDVKTVKELLEA</sequence>
<dbReference type="PANTHER" id="PTHR37297">
    <property type="entry name" value="PROTEIN NRDI"/>
    <property type="match status" value="1"/>
</dbReference>
<dbReference type="NCBIfam" id="TIGR00333">
    <property type="entry name" value="nrdI"/>
    <property type="match status" value="1"/>
</dbReference>
<keyword evidence="2" id="KW-1185">Reference proteome</keyword>
<evidence type="ECO:0000313" key="2">
    <source>
        <dbReference type="Proteomes" id="UP001230220"/>
    </source>
</evidence>
<reference evidence="1 2" key="1">
    <citation type="submission" date="2023-07" db="EMBL/GenBank/DDBJ databases">
        <title>Genomic Encyclopedia of Type Strains, Phase IV (KMG-IV): sequencing the most valuable type-strain genomes for metagenomic binning, comparative biology and taxonomic classification.</title>
        <authorList>
            <person name="Goeker M."/>
        </authorList>
    </citation>
    <scope>NUCLEOTIDE SEQUENCE [LARGE SCALE GENOMIC DNA]</scope>
    <source>
        <strain evidence="1 2">DSM 16784</strain>
    </source>
</reference>
<dbReference type="Pfam" id="PF07972">
    <property type="entry name" value="Flavodoxin_NdrI"/>
    <property type="match status" value="1"/>
</dbReference>
<proteinExistence type="predicted"/>
<dbReference type="EMBL" id="JAUSUR010000001">
    <property type="protein sequence ID" value="MDQ0359365.1"/>
    <property type="molecule type" value="Genomic_DNA"/>
</dbReference>
<dbReference type="PANTHER" id="PTHR37297:SF1">
    <property type="entry name" value="PROTEIN NRDI"/>
    <property type="match status" value="1"/>
</dbReference>
<gene>
    <name evidence="1" type="ORF">J2S15_000096</name>
</gene>
<evidence type="ECO:0000313" key="1">
    <source>
        <dbReference type="EMBL" id="MDQ0359365.1"/>
    </source>
</evidence>
<organism evidence="1 2">
    <name type="scientific">Breznakia pachnodae</name>
    <dbReference type="NCBI Taxonomy" id="265178"/>
    <lineage>
        <taxon>Bacteria</taxon>
        <taxon>Bacillati</taxon>
        <taxon>Bacillota</taxon>
        <taxon>Erysipelotrichia</taxon>
        <taxon>Erysipelotrichales</taxon>
        <taxon>Erysipelotrichaceae</taxon>
        <taxon>Breznakia</taxon>
    </lineage>
</organism>
<protein>
    <submittedName>
        <fullName evidence="1">Protein involved in ribonucleotide reduction</fullName>
    </submittedName>
</protein>
<accession>A0ABU0DXK7</accession>
<dbReference type="InterPro" id="IPR029039">
    <property type="entry name" value="Flavoprotein-like_sf"/>
</dbReference>
<dbReference type="Gene3D" id="3.40.50.360">
    <property type="match status" value="1"/>
</dbReference>
<name>A0ABU0DXK7_9FIRM</name>
<dbReference type="Proteomes" id="UP001230220">
    <property type="component" value="Unassembled WGS sequence"/>
</dbReference>
<dbReference type="SUPFAM" id="SSF52218">
    <property type="entry name" value="Flavoproteins"/>
    <property type="match status" value="1"/>
</dbReference>
<dbReference type="InterPro" id="IPR004465">
    <property type="entry name" value="RNR_NrdI"/>
</dbReference>
<comment type="caution">
    <text evidence="1">The sequence shown here is derived from an EMBL/GenBank/DDBJ whole genome shotgun (WGS) entry which is preliminary data.</text>
</comment>